<dbReference type="AlphaFoldDB" id="A0AAD7GND0"/>
<evidence type="ECO:0000313" key="1">
    <source>
        <dbReference type="EMBL" id="KAJ7695938.1"/>
    </source>
</evidence>
<accession>A0AAD7GND0</accession>
<organism evidence="1 2">
    <name type="scientific">Mycena rosella</name>
    <name type="common">Pink bonnet</name>
    <name type="synonym">Agaricus rosellus</name>
    <dbReference type="NCBI Taxonomy" id="1033263"/>
    <lineage>
        <taxon>Eukaryota</taxon>
        <taxon>Fungi</taxon>
        <taxon>Dikarya</taxon>
        <taxon>Basidiomycota</taxon>
        <taxon>Agaricomycotina</taxon>
        <taxon>Agaricomycetes</taxon>
        <taxon>Agaricomycetidae</taxon>
        <taxon>Agaricales</taxon>
        <taxon>Marasmiineae</taxon>
        <taxon>Mycenaceae</taxon>
        <taxon>Mycena</taxon>
    </lineage>
</organism>
<protein>
    <submittedName>
        <fullName evidence="1">Uncharacterized protein</fullName>
    </submittedName>
</protein>
<comment type="caution">
    <text evidence="1">The sequence shown here is derived from an EMBL/GenBank/DDBJ whole genome shotgun (WGS) entry which is preliminary data.</text>
</comment>
<gene>
    <name evidence="1" type="ORF">B0H17DRAFT_1131131</name>
</gene>
<proteinExistence type="predicted"/>
<name>A0AAD7GND0_MYCRO</name>
<reference evidence="1" key="1">
    <citation type="submission" date="2023-03" db="EMBL/GenBank/DDBJ databases">
        <title>Massive genome expansion in bonnet fungi (Mycena s.s.) driven by repeated elements and novel gene families across ecological guilds.</title>
        <authorList>
            <consortium name="Lawrence Berkeley National Laboratory"/>
            <person name="Harder C.B."/>
            <person name="Miyauchi S."/>
            <person name="Viragh M."/>
            <person name="Kuo A."/>
            <person name="Thoen E."/>
            <person name="Andreopoulos B."/>
            <person name="Lu D."/>
            <person name="Skrede I."/>
            <person name="Drula E."/>
            <person name="Henrissat B."/>
            <person name="Morin E."/>
            <person name="Kohler A."/>
            <person name="Barry K."/>
            <person name="LaButti K."/>
            <person name="Morin E."/>
            <person name="Salamov A."/>
            <person name="Lipzen A."/>
            <person name="Mereny Z."/>
            <person name="Hegedus B."/>
            <person name="Baldrian P."/>
            <person name="Stursova M."/>
            <person name="Weitz H."/>
            <person name="Taylor A."/>
            <person name="Grigoriev I.V."/>
            <person name="Nagy L.G."/>
            <person name="Martin F."/>
            <person name="Kauserud H."/>
        </authorList>
    </citation>
    <scope>NUCLEOTIDE SEQUENCE</scope>
    <source>
        <strain evidence="1">CBHHK067</strain>
    </source>
</reference>
<sequence>MIRHGMFIDRENRKGQTPLIQSLGRAWDLHFFLKQVHPIPTEIQGHKTRLENALRRVHYIAVILIGQLNATVNWQGKAILSLPFACATDDWDLAALLLEHGAKLKPMPTCVDAETFLDTTPSKHRLNALKANAQGVTWPLRLCPCFFGKPVSDCHSKPVPYPDDSPVYRKCCKARNIDFIEEWDEESKSIYFTSTLTIPMSSPPFAPPEVHAFMEQLGKGIDLEHALKMHPVTWRNPEIPYFQTECLKLACQKKLADPAFSCLSVALSVNMSVARNRR</sequence>
<dbReference type="Proteomes" id="UP001221757">
    <property type="component" value="Unassembled WGS sequence"/>
</dbReference>
<keyword evidence="2" id="KW-1185">Reference proteome</keyword>
<dbReference type="EMBL" id="JARKIE010000036">
    <property type="protein sequence ID" value="KAJ7695938.1"/>
    <property type="molecule type" value="Genomic_DNA"/>
</dbReference>
<evidence type="ECO:0000313" key="2">
    <source>
        <dbReference type="Proteomes" id="UP001221757"/>
    </source>
</evidence>